<evidence type="ECO:0000256" key="3">
    <source>
        <dbReference type="ARBA" id="ARBA00010973"/>
    </source>
</evidence>
<feature type="domain" description="NodB homology" evidence="7">
    <location>
        <begin position="48"/>
        <end position="224"/>
    </location>
</feature>
<dbReference type="PANTHER" id="PTHR34216:SF3">
    <property type="entry name" value="POLY-BETA-1,6-N-ACETYL-D-GLUCOSAMINE N-DEACETYLASE"/>
    <property type="match status" value="1"/>
</dbReference>
<accession>A0A147HSZ0</accession>
<dbReference type="AlphaFoldDB" id="A0A147HSZ0"/>
<dbReference type="PANTHER" id="PTHR34216">
    <property type="match status" value="1"/>
</dbReference>
<dbReference type="Gene3D" id="3.20.20.370">
    <property type="entry name" value="Glycoside hydrolase/deacetylase"/>
    <property type="match status" value="1"/>
</dbReference>
<dbReference type="STRING" id="33051.SB4_13595"/>
<dbReference type="Pfam" id="PF01522">
    <property type="entry name" value="Polysacc_deac_1"/>
    <property type="match status" value="1"/>
</dbReference>
<evidence type="ECO:0000259" key="7">
    <source>
        <dbReference type="PROSITE" id="PS51677"/>
    </source>
</evidence>
<evidence type="ECO:0000256" key="6">
    <source>
        <dbReference type="ARBA" id="ARBA00032976"/>
    </source>
</evidence>
<sequence length="224" mass="25261">MLGDTIIINFHGIGEPGRPVPDDEKPYWISEALYESILDRIAEARDRRRYRITFDDGNMSDVDIGLPALRRRGLTATFFVLAGMLEERRFLDAASVRTLAREGMGVGTHGLHHPAWPDCDNARLNAELDDSRAILSELIAAPVAEAAIPFGRYDRRVIQALRRRPFRHVYTSDCGLARSRAWLQPRTSIRCDMDEATVAAVVAGQRSLPKQLLDTVRVAVKRRR</sequence>
<evidence type="ECO:0000256" key="2">
    <source>
        <dbReference type="ARBA" id="ARBA00004613"/>
    </source>
</evidence>
<evidence type="ECO:0000256" key="1">
    <source>
        <dbReference type="ARBA" id="ARBA00003236"/>
    </source>
</evidence>
<dbReference type="GO" id="GO:0005975">
    <property type="term" value="P:carbohydrate metabolic process"/>
    <property type="evidence" value="ECO:0007669"/>
    <property type="project" value="InterPro"/>
</dbReference>
<dbReference type="PROSITE" id="PS51677">
    <property type="entry name" value="NODB"/>
    <property type="match status" value="1"/>
</dbReference>
<dbReference type="SUPFAM" id="SSF88713">
    <property type="entry name" value="Glycoside hydrolase/deacetylase"/>
    <property type="match status" value="1"/>
</dbReference>
<protein>
    <recommendedName>
        <fullName evidence="4">Chitooligosaccharide deacetylase</fullName>
    </recommendedName>
    <alternativeName>
        <fullName evidence="6">Nodulation protein B</fullName>
    </alternativeName>
</protein>
<dbReference type="EMBL" id="LDTD01000134">
    <property type="protein sequence ID" value="KTT68001.1"/>
    <property type="molecule type" value="Genomic_DNA"/>
</dbReference>
<name>A0A147HSZ0_9SPHN</name>
<evidence type="ECO:0000313" key="9">
    <source>
        <dbReference type="Proteomes" id="UP000072867"/>
    </source>
</evidence>
<reference evidence="8 9" key="1">
    <citation type="journal article" date="2016" name="Front. Microbiol.">
        <title>Genomic Resource of Rice Seed Associated Bacteria.</title>
        <authorList>
            <person name="Midha S."/>
            <person name="Bansal K."/>
            <person name="Sharma S."/>
            <person name="Kumar N."/>
            <person name="Patil P.P."/>
            <person name="Chaudhry V."/>
            <person name="Patil P.B."/>
        </authorList>
    </citation>
    <scope>NUCLEOTIDE SEQUENCE [LARGE SCALE GENOMIC DNA]</scope>
    <source>
        <strain evidence="8 9">NS319</strain>
    </source>
</reference>
<dbReference type="GO" id="GO:0005576">
    <property type="term" value="C:extracellular region"/>
    <property type="evidence" value="ECO:0007669"/>
    <property type="project" value="UniProtKB-SubCell"/>
</dbReference>
<dbReference type="CDD" id="cd10918">
    <property type="entry name" value="CE4_NodB_like_5s_6s"/>
    <property type="match status" value="1"/>
</dbReference>
<dbReference type="InterPro" id="IPR051398">
    <property type="entry name" value="Polysacch_Deacetylase"/>
</dbReference>
<dbReference type="Proteomes" id="UP000072867">
    <property type="component" value="Unassembled WGS sequence"/>
</dbReference>
<comment type="caution">
    <text evidence="8">The sequence shown here is derived from an EMBL/GenBank/DDBJ whole genome shotgun (WGS) entry which is preliminary data.</text>
</comment>
<dbReference type="InterPro" id="IPR002509">
    <property type="entry name" value="NODB_dom"/>
</dbReference>
<proteinExistence type="inferred from homology"/>
<gene>
    <name evidence="8" type="ORF">NS319_16050</name>
</gene>
<dbReference type="GO" id="GO:0016810">
    <property type="term" value="F:hydrolase activity, acting on carbon-nitrogen (but not peptide) bonds"/>
    <property type="evidence" value="ECO:0007669"/>
    <property type="project" value="InterPro"/>
</dbReference>
<organism evidence="8 9">
    <name type="scientific">Sphingomonas sanguinis</name>
    <dbReference type="NCBI Taxonomy" id="33051"/>
    <lineage>
        <taxon>Bacteria</taxon>
        <taxon>Pseudomonadati</taxon>
        <taxon>Pseudomonadota</taxon>
        <taxon>Alphaproteobacteria</taxon>
        <taxon>Sphingomonadales</taxon>
        <taxon>Sphingomonadaceae</taxon>
        <taxon>Sphingomonas</taxon>
    </lineage>
</organism>
<evidence type="ECO:0000256" key="4">
    <source>
        <dbReference type="ARBA" id="ARBA00020071"/>
    </source>
</evidence>
<evidence type="ECO:0000313" key="8">
    <source>
        <dbReference type="EMBL" id="KTT68001.1"/>
    </source>
</evidence>
<dbReference type="InterPro" id="IPR011330">
    <property type="entry name" value="Glyco_hydro/deAcase_b/a-brl"/>
</dbReference>
<evidence type="ECO:0000256" key="5">
    <source>
        <dbReference type="ARBA" id="ARBA00022729"/>
    </source>
</evidence>
<comment type="subcellular location">
    <subcellularLocation>
        <location evidence="2">Secreted</location>
    </subcellularLocation>
</comment>
<keyword evidence="5" id="KW-0732">Signal</keyword>
<comment type="function">
    <text evidence="1">Is involved in generating a small heat-stable compound (Nod), an acylated oligomer of N-acetylglucosamine, that stimulates mitosis in various plant protoplasts.</text>
</comment>
<dbReference type="PATRIC" id="fig|33051.3.peg.712"/>
<comment type="similarity">
    <text evidence="3">Belongs to the polysaccharide deacetylase family.</text>
</comment>